<name>A0ABW3ZKX6_9RHOB</name>
<dbReference type="RefSeq" id="WP_386805077.1">
    <property type="nucleotide sequence ID" value="NZ_JBHTMU010000031.1"/>
</dbReference>
<keyword evidence="1" id="KW-0472">Membrane</keyword>
<evidence type="ECO:0000313" key="2">
    <source>
        <dbReference type="EMBL" id="MFD1343812.1"/>
    </source>
</evidence>
<sequence>MLGNIFIGICFVIGIYILWMVWSGASISSLGGDGGGSGGGGIVEGTKSFGRAIGCAFGGC</sequence>
<keyword evidence="1" id="KW-1133">Transmembrane helix</keyword>
<dbReference type="Proteomes" id="UP001597135">
    <property type="component" value="Unassembled WGS sequence"/>
</dbReference>
<protein>
    <submittedName>
        <fullName evidence="2">Uncharacterized protein</fullName>
    </submittedName>
</protein>
<organism evidence="2 3">
    <name type="scientific">Litorisediminicola beolgyonensis</name>
    <dbReference type="NCBI Taxonomy" id="1173614"/>
    <lineage>
        <taxon>Bacteria</taxon>
        <taxon>Pseudomonadati</taxon>
        <taxon>Pseudomonadota</taxon>
        <taxon>Alphaproteobacteria</taxon>
        <taxon>Rhodobacterales</taxon>
        <taxon>Paracoccaceae</taxon>
        <taxon>Litorisediminicola</taxon>
    </lineage>
</organism>
<keyword evidence="1" id="KW-0812">Transmembrane</keyword>
<evidence type="ECO:0000256" key="1">
    <source>
        <dbReference type="SAM" id="Phobius"/>
    </source>
</evidence>
<accession>A0ABW3ZKX6</accession>
<reference evidence="3" key="1">
    <citation type="journal article" date="2019" name="Int. J. Syst. Evol. Microbiol.">
        <title>The Global Catalogue of Microorganisms (GCM) 10K type strain sequencing project: providing services to taxonomists for standard genome sequencing and annotation.</title>
        <authorList>
            <consortium name="The Broad Institute Genomics Platform"/>
            <consortium name="The Broad Institute Genome Sequencing Center for Infectious Disease"/>
            <person name="Wu L."/>
            <person name="Ma J."/>
        </authorList>
    </citation>
    <scope>NUCLEOTIDE SEQUENCE [LARGE SCALE GENOMIC DNA]</scope>
    <source>
        <strain evidence="3">CCUG 62953</strain>
    </source>
</reference>
<feature type="transmembrane region" description="Helical" evidence="1">
    <location>
        <begin position="6"/>
        <end position="22"/>
    </location>
</feature>
<gene>
    <name evidence="2" type="ORF">ACFQ4E_15400</name>
</gene>
<keyword evidence="3" id="KW-1185">Reference proteome</keyword>
<proteinExistence type="predicted"/>
<dbReference type="EMBL" id="JBHTMU010000031">
    <property type="protein sequence ID" value="MFD1343812.1"/>
    <property type="molecule type" value="Genomic_DNA"/>
</dbReference>
<evidence type="ECO:0000313" key="3">
    <source>
        <dbReference type="Proteomes" id="UP001597135"/>
    </source>
</evidence>
<comment type="caution">
    <text evidence="2">The sequence shown here is derived from an EMBL/GenBank/DDBJ whole genome shotgun (WGS) entry which is preliminary data.</text>
</comment>